<name>A0AAU8DNG1_9ACTN</name>
<dbReference type="RefSeq" id="WP_353649412.1">
    <property type="nucleotide sequence ID" value="NZ_CP159218.1"/>
</dbReference>
<dbReference type="InterPro" id="IPR013901">
    <property type="entry name" value="Anthrone_oxy"/>
</dbReference>
<keyword evidence="1" id="KW-0812">Transmembrane</keyword>
<dbReference type="AlphaFoldDB" id="A0AAU8DNG1"/>
<dbReference type="EMBL" id="CP159218">
    <property type="protein sequence ID" value="XCG63797.1"/>
    <property type="molecule type" value="Genomic_DNA"/>
</dbReference>
<protein>
    <submittedName>
        <fullName evidence="2">Anthrone oxygenase family protein</fullName>
    </submittedName>
</protein>
<reference evidence="2" key="1">
    <citation type="submission" date="2024-05" db="EMBL/GenBank/DDBJ databases">
        <authorList>
            <person name="Cai S.Y."/>
            <person name="Jin L.M."/>
            <person name="Li H.R."/>
        </authorList>
    </citation>
    <scope>NUCLEOTIDE SEQUENCE</scope>
    <source>
        <strain evidence="2">A5-74</strain>
    </source>
</reference>
<gene>
    <name evidence="2" type="ORF">ABLG96_00095</name>
</gene>
<feature type="transmembrane region" description="Helical" evidence="1">
    <location>
        <begin position="58"/>
        <end position="75"/>
    </location>
</feature>
<evidence type="ECO:0000256" key="1">
    <source>
        <dbReference type="SAM" id="Phobius"/>
    </source>
</evidence>
<accession>A0AAU8DNG1</accession>
<dbReference type="Pfam" id="PF08592">
    <property type="entry name" value="Anthrone_oxy"/>
    <property type="match status" value="1"/>
</dbReference>
<sequence length="165" mass="17585">MMRLTTPLMTAGGLTSLVTALVYLHFSRSVMPRLAKLPAAQGIARMQEFNRTAVKPPFMVAFFGAAVVGIWFAMARLRGNRTLADTLAAGGGLAYLAGFALTIAFHVPRNEALAALDPSGPLSAEVWQTYLREWTGGNTVRAVFSTLAVAAFTAGILARQLSDDP</sequence>
<feature type="transmembrane region" description="Helical" evidence="1">
    <location>
        <begin position="139"/>
        <end position="158"/>
    </location>
</feature>
<organism evidence="2">
    <name type="scientific">Nakamurella sp. A5-74</name>
    <dbReference type="NCBI Taxonomy" id="3158264"/>
    <lineage>
        <taxon>Bacteria</taxon>
        <taxon>Bacillati</taxon>
        <taxon>Actinomycetota</taxon>
        <taxon>Actinomycetes</taxon>
        <taxon>Nakamurellales</taxon>
        <taxon>Nakamurellaceae</taxon>
        <taxon>Nakamurella</taxon>
    </lineage>
</organism>
<feature type="transmembrane region" description="Helical" evidence="1">
    <location>
        <begin position="87"/>
        <end position="107"/>
    </location>
</feature>
<keyword evidence="1" id="KW-1133">Transmembrane helix</keyword>
<evidence type="ECO:0000313" key="2">
    <source>
        <dbReference type="EMBL" id="XCG63797.1"/>
    </source>
</evidence>
<proteinExistence type="predicted"/>
<keyword evidence="1" id="KW-0472">Membrane</keyword>